<dbReference type="Proteomes" id="UP000091820">
    <property type="component" value="Unassembled WGS sequence"/>
</dbReference>
<dbReference type="PANTHER" id="PTHR31649:SF10">
    <property type="entry name" value="IP19903P-RELATED"/>
    <property type="match status" value="1"/>
</dbReference>
<reference evidence="1" key="2">
    <citation type="submission" date="2020-05" db="UniProtKB">
        <authorList>
            <consortium name="EnsemblMetazoa"/>
        </authorList>
    </citation>
    <scope>IDENTIFICATION</scope>
    <source>
        <strain evidence="1">IAEA</strain>
    </source>
</reference>
<dbReference type="PANTHER" id="PTHR31649">
    <property type="entry name" value="AGAP009604-PA"/>
    <property type="match status" value="1"/>
</dbReference>
<organism evidence="1 2">
    <name type="scientific">Glossina brevipalpis</name>
    <dbReference type="NCBI Taxonomy" id="37001"/>
    <lineage>
        <taxon>Eukaryota</taxon>
        <taxon>Metazoa</taxon>
        <taxon>Ecdysozoa</taxon>
        <taxon>Arthropoda</taxon>
        <taxon>Hexapoda</taxon>
        <taxon>Insecta</taxon>
        <taxon>Pterygota</taxon>
        <taxon>Neoptera</taxon>
        <taxon>Endopterygota</taxon>
        <taxon>Diptera</taxon>
        <taxon>Brachycera</taxon>
        <taxon>Muscomorpha</taxon>
        <taxon>Hippoboscoidea</taxon>
        <taxon>Glossinidae</taxon>
        <taxon>Glossina</taxon>
    </lineage>
</organism>
<accession>A0A1A9WVZ0</accession>
<dbReference type="SMART" id="SM00696">
    <property type="entry name" value="DM9"/>
    <property type="match status" value="4"/>
</dbReference>
<keyword evidence="2" id="KW-1185">Reference proteome</keyword>
<protein>
    <submittedName>
        <fullName evidence="1">Uncharacterized protein</fullName>
    </submittedName>
</protein>
<dbReference type="AlphaFoldDB" id="A0A1A9WVZ0"/>
<reference evidence="2" key="1">
    <citation type="submission" date="2014-03" db="EMBL/GenBank/DDBJ databases">
        <authorList>
            <person name="Aksoy S."/>
            <person name="Warren W."/>
            <person name="Wilson R.K."/>
        </authorList>
    </citation>
    <scope>NUCLEOTIDE SEQUENCE [LARGE SCALE GENOMIC DNA]</scope>
    <source>
        <strain evidence="2">IAEA</strain>
    </source>
</reference>
<proteinExistence type="predicted"/>
<evidence type="ECO:0000313" key="2">
    <source>
        <dbReference type="Proteomes" id="UP000091820"/>
    </source>
</evidence>
<dbReference type="Pfam" id="PF11901">
    <property type="entry name" value="DM9"/>
    <property type="match status" value="2"/>
</dbReference>
<dbReference type="EnsemblMetazoa" id="GBRI034478-RA">
    <property type="protein sequence ID" value="GBRI034478-PA"/>
    <property type="gene ID" value="GBRI034478"/>
</dbReference>
<sequence>MEKGQISRTSLLSKLDDRSVHNWMRAKIATIPKFAVQAGYDTDGDPIYVGRVNRNGETFPAKVIPRKRRAYASWAGEEHVINDVELLSGHYYAWMPSIGGIIPPHAVRLGRTSEGEPLYVGRCVWRGSLTPGKIQPSHGCLYFPFGGAELRTEQYEVLVQPETWVASSGHEIVAGSVLAGKDADGDDIYVGRAYHGNNLLPAKVIPRKGCAFISYGGQEHIKHEYEVLAGNGYKWWVTDSKNCLPVGSVICGRTAEGVPLYVGRGYWGGSLTPGKVYRSHSCLYIPFEGEEVLYEQAPITQETSHNSARLEHHVALHFFINFSI</sequence>
<dbReference type="VEuPathDB" id="VectorBase:GBRI034478"/>
<name>A0A1A9WVZ0_9MUSC</name>
<dbReference type="InterPro" id="IPR006616">
    <property type="entry name" value="DM9_repeat"/>
</dbReference>
<evidence type="ECO:0000313" key="1">
    <source>
        <dbReference type="EnsemblMetazoa" id="GBRI034478-PA"/>
    </source>
</evidence>